<evidence type="ECO:0000313" key="2">
    <source>
        <dbReference type="EMBL" id="KAL0487008.1"/>
    </source>
</evidence>
<dbReference type="EMBL" id="JAOPGA020001294">
    <property type="protein sequence ID" value="KAL0487008.1"/>
    <property type="molecule type" value="Genomic_DNA"/>
</dbReference>
<keyword evidence="3" id="KW-1185">Reference proteome</keyword>
<organism evidence="2 3">
    <name type="scientific">Acrasis kona</name>
    <dbReference type="NCBI Taxonomy" id="1008807"/>
    <lineage>
        <taxon>Eukaryota</taxon>
        <taxon>Discoba</taxon>
        <taxon>Heterolobosea</taxon>
        <taxon>Tetramitia</taxon>
        <taxon>Eutetramitia</taxon>
        <taxon>Acrasidae</taxon>
        <taxon>Acrasis</taxon>
    </lineage>
</organism>
<sequence length="399" mass="46208">MSETVTVEASDGETIISTENVQESKLESYGELIVNMKSSDLPLDYYRSFFSSKKNCFTGRDIVMWLVKHRDVEYKDATALADRLISIGVVVEYKNRKRAFNVDNRYRLIIDTEQNGVLNVFHVGENFAVDYVCAVKAANNLRIAITGLYTKFLNEYGSQIDYEQLQRSKEFNVDYRNAVYMLKFAKLIDLNDVERKCFFINIYNTLMINGLLVYGKPRSILQKKNFYNICKYNIGGHLFSLNDIEHGVLRANRKPVGALKRCFGGKDIRRMYITTLFDPRIHFALNCGAKSCPPIRAYVPEKLDYQLDLASRNFCDGEVVVDEKNKVVSMSKIFQWYKDDFGNSDVELLNHVRGYIDDKEIRDSLVRLLQTGKVRVKYHYYDWSLNELDMSASSNENTE</sequence>
<dbReference type="InterPro" id="IPR000591">
    <property type="entry name" value="DEP_dom"/>
</dbReference>
<dbReference type="SUPFAM" id="SSF46785">
    <property type="entry name" value="Winged helix' DNA-binding domain"/>
    <property type="match status" value="1"/>
</dbReference>
<dbReference type="PANTHER" id="PTHR46361">
    <property type="entry name" value="ELECTRON CARRIER/ PROTEIN DISULFIDE OXIDOREDUCTASE"/>
    <property type="match status" value="1"/>
</dbReference>
<gene>
    <name evidence="2" type="ORF">AKO1_001304</name>
</gene>
<dbReference type="InterPro" id="IPR006869">
    <property type="entry name" value="DUF547"/>
</dbReference>
<proteinExistence type="predicted"/>
<protein>
    <submittedName>
        <fullName evidence="2">Egl-10</fullName>
    </submittedName>
</protein>
<comment type="caution">
    <text evidence="2">The sequence shown here is derived from an EMBL/GenBank/DDBJ whole genome shotgun (WGS) entry which is preliminary data.</text>
</comment>
<evidence type="ECO:0000259" key="1">
    <source>
        <dbReference type="PROSITE" id="PS50186"/>
    </source>
</evidence>
<feature type="domain" description="DEP" evidence="1">
    <location>
        <begin position="37"/>
        <end position="111"/>
    </location>
</feature>
<dbReference type="GO" id="GO:0035556">
    <property type="term" value="P:intracellular signal transduction"/>
    <property type="evidence" value="ECO:0007669"/>
    <property type="project" value="InterPro"/>
</dbReference>
<dbReference type="Proteomes" id="UP001431209">
    <property type="component" value="Unassembled WGS sequence"/>
</dbReference>
<name>A0AAW2ZAW0_9EUKA</name>
<dbReference type="Pfam" id="PF04784">
    <property type="entry name" value="DUF547"/>
    <property type="match status" value="1"/>
</dbReference>
<evidence type="ECO:0000313" key="3">
    <source>
        <dbReference type="Proteomes" id="UP001431209"/>
    </source>
</evidence>
<dbReference type="PROSITE" id="PS50186">
    <property type="entry name" value="DEP"/>
    <property type="match status" value="1"/>
</dbReference>
<accession>A0AAW2ZAW0</accession>
<dbReference type="AlphaFoldDB" id="A0AAW2ZAW0"/>
<dbReference type="PANTHER" id="PTHR46361:SF3">
    <property type="entry name" value="ELECTRON CARRIER_ PROTEIN DISULFIDE OXIDOREDUCTASE"/>
    <property type="match status" value="1"/>
</dbReference>
<dbReference type="Gene3D" id="1.10.10.10">
    <property type="entry name" value="Winged helix-like DNA-binding domain superfamily/Winged helix DNA-binding domain"/>
    <property type="match status" value="1"/>
</dbReference>
<reference evidence="2 3" key="1">
    <citation type="submission" date="2024-03" db="EMBL/GenBank/DDBJ databases">
        <title>The Acrasis kona genome and developmental transcriptomes reveal deep origins of eukaryotic multicellular pathways.</title>
        <authorList>
            <person name="Sheikh S."/>
            <person name="Fu C.-J."/>
            <person name="Brown M.W."/>
            <person name="Baldauf S.L."/>
        </authorList>
    </citation>
    <scope>NUCLEOTIDE SEQUENCE [LARGE SCALE GENOMIC DNA]</scope>
    <source>
        <strain evidence="2 3">ATCC MYA-3509</strain>
    </source>
</reference>
<dbReference type="InterPro" id="IPR036388">
    <property type="entry name" value="WH-like_DNA-bd_sf"/>
</dbReference>
<dbReference type="CDD" id="cd04371">
    <property type="entry name" value="DEP"/>
    <property type="match status" value="1"/>
</dbReference>
<dbReference type="InterPro" id="IPR036390">
    <property type="entry name" value="WH_DNA-bd_sf"/>
</dbReference>